<dbReference type="GO" id="GO:0046429">
    <property type="term" value="F:4-hydroxy-3-methylbut-2-en-1-yl diphosphate synthase activity (ferredoxin)"/>
    <property type="evidence" value="ECO:0007669"/>
    <property type="project" value="InterPro"/>
</dbReference>
<comment type="caution">
    <text evidence="1">The sequence shown here is derived from an EMBL/GenBank/DDBJ whole genome shotgun (WGS) entry which is preliminary data.</text>
</comment>
<dbReference type="Proteomes" id="UP000554482">
    <property type="component" value="Unassembled WGS sequence"/>
</dbReference>
<protein>
    <submittedName>
        <fullName evidence="1">4-hydroxy-3-methylbut-2-en-1-yl diphosphate synthase (Ferredoxin) protein</fullName>
    </submittedName>
</protein>
<dbReference type="GO" id="GO:0009507">
    <property type="term" value="C:chloroplast"/>
    <property type="evidence" value="ECO:0007669"/>
    <property type="project" value="TreeGrafter"/>
</dbReference>
<dbReference type="InterPro" id="IPR004588">
    <property type="entry name" value="IspG_bac-typ"/>
</dbReference>
<dbReference type="GO" id="GO:0019288">
    <property type="term" value="P:isopentenyl diphosphate biosynthetic process, methylerythritol 4-phosphate pathway"/>
    <property type="evidence" value="ECO:0007669"/>
    <property type="project" value="TreeGrafter"/>
</dbReference>
<gene>
    <name evidence="1" type="ORF">FRX31_014396</name>
</gene>
<proteinExistence type="predicted"/>
<dbReference type="Gene3D" id="3.20.20.20">
    <property type="entry name" value="Dihydropteroate synthase-like"/>
    <property type="match status" value="1"/>
</dbReference>
<dbReference type="AlphaFoldDB" id="A0A7J6WGF9"/>
<dbReference type="EMBL" id="JABWDY010016552">
    <property type="protein sequence ID" value="KAF5196017.1"/>
    <property type="molecule type" value="Genomic_DNA"/>
</dbReference>
<keyword evidence="2" id="KW-1185">Reference proteome</keyword>
<evidence type="ECO:0000313" key="1">
    <source>
        <dbReference type="EMBL" id="KAF5196017.1"/>
    </source>
</evidence>
<dbReference type="PANTHER" id="PTHR30454">
    <property type="entry name" value="4-HYDROXY-3-METHYLBUT-2-EN-1-YL DIPHOSPHATE SYNTHASE"/>
    <property type="match status" value="1"/>
</dbReference>
<dbReference type="GO" id="GO:0016114">
    <property type="term" value="P:terpenoid biosynthetic process"/>
    <property type="evidence" value="ECO:0007669"/>
    <property type="project" value="InterPro"/>
</dbReference>
<sequence length="130" mass="14865">MQDGLGDTIRVSLTEPPELEIDPCRRLAQLASWAPFEEKHIRYFDFQRRIGQFPLQKEGDEVDYGGILHRDGSVLMSVSLDQLKNTWSIEVEPYSDCLMFDGGGMDDWVRRKQIDLKKKIEMWDGGGTGG</sequence>
<evidence type="ECO:0000313" key="2">
    <source>
        <dbReference type="Proteomes" id="UP000554482"/>
    </source>
</evidence>
<dbReference type="GO" id="GO:0051539">
    <property type="term" value="F:4 iron, 4 sulfur cluster binding"/>
    <property type="evidence" value="ECO:0007669"/>
    <property type="project" value="UniProtKB-KW"/>
</dbReference>
<dbReference type="InterPro" id="IPR011005">
    <property type="entry name" value="Dihydropteroate_synth-like_sf"/>
</dbReference>
<organism evidence="1 2">
    <name type="scientific">Thalictrum thalictroides</name>
    <name type="common">Rue-anemone</name>
    <name type="synonym">Anemone thalictroides</name>
    <dbReference type="NCBI Taxonomy" id="46969"/>
    <lineage>
        <taxon>Eukaryota</taxon>
        <taxon>Viridiplantae</taxon>
        <taxon>Streptophyta</taxon>
        <taxon>Embryophyta</taxon>
        <taxon>Tracheophyta</taxon>
        <taxon>Spermatophyta</taxon>
        <taxon>Magnoliopsida</taxon>
        <taxon>Ranunculales</taxon>
        <taxon>Ranunculaceae</taxon>
        <taxon>Thalictroideae</taxon>
        <taxon>Thalictrum</taxon>
    </lineage>
</organism>
<name>A0A7J6WGF9_THATH</name>
<accession>A0A7J6WGF9</accession>
<reference evidence="1 2" key="1">
    <citation type="submission" date="2020-06" db="EMBL/GenBank/DDBJ databases">
        <title>Transcriptomic and genomic resources for Thalictrum thalictroides and T. hernandezii: Facilitating candidate gene discovery in an emerging model plant lineage.</title>
        <authorList>
            <person name="Arias T."/>
            <person name="Riano-Pachon D.M."/>
            <person name="Di Stilio V.S."/>
        </authorList>
    </citation>
    <scope>NUCLEOTIDE SEQUENCE [LARGE SCALE GENOMIC DNA]</scope>
    <source>
        <strain evidence="2">cv. WT478/WT964</strain>
        <tissue evidence="1">Leaves</tissue>
    </source>
</reference>
<dbReference type="PANTHER" id="PTHR30454:SF0">
    <property type="entry name" value="4-HYDROXY-3-METHYLBUT-2-EN-1-YL DIPHOSPHATE SYNTHASE (FERREDOXIN), CHLOROPLASTIC"/>
    <property type="match status" value="1"/>
</dbReference>
<dbReference type="OrthoDB" id="1745233at2759"/>